<dbReference type="Proteomes" id="UP000002019">
    <property type="component" value="Chromosome"/>
</dbReference>
<dbReference type="PANTHER" id="PTHR34390:SF2">
    <property type="entry name" value="SUCCINATE TRANSPORTER SUBUNIT YJJP-RELATED"/>
    <property type="match status" value="1"/>
</dbReference>
<evidence type="ECO:0000313" key="10">
    <source>
        <dbReference type="Proteomes" id="UP000002019"/>
    </source>
</evidence>
<dbReference type="GO" id="GO:0022857">
    <property type="term" value="F:transmembrane transporter activity"/>
    <property type="evidence" value="ECO:0007669"/>
    <property type="project" value="InterPro"/>
</dbReference>
<accession>B0VG72</accession>
<gene>
    <name evidence="9" type="ordered locus">CLOAM0392</name>
</gene>
<dbReference type="STRING" id="459349.CLOAM0392"/>
<dbReference type="RefSeq" id="WP_015424156.1">
    <property type="nucleotide sequence ID" value="NC_020449.1"/>
</dbReference>
<organism evidence="9 10">
    <name type="scientific">Cloacimonas acidaminovorans (strain Evry)</name>
    <dbReference type="NCBI Taxonomy" id="459349"/>
    <lineage>
        <taxon>Bacteria</taxon>
        <taxon>Pseudomonadati</taxon>
        <taxon>Candidatus Cloacimonadota</taxon>
        <taxon>Candidatus Cloacimonadia</taxon>
        <taxon>Candidatus Cloacimonadales</taxon>
        <taxon>Candidatus Cloacimonadaceae</taxon>
        <taxon>Candidatus Cloacimonas</taxon>
    </lineage>
</organism>
<dbReference type="InterPro" id="IPR050539">
    <property type="entry name" value="ThrE_Dicarb/AminoAcid_Exp"/>
</dbReference>
<protein>
    <submittedName>
        <fullName evidence="9">Uncharacterized conserved membrane protein</fullName>
    </submittedName>
</protein>
<evidence type="ECO:0000256" key="6">
    <source>
        <dbReference type="ARBA" id="ARBA00034125"/>
    </source>
</evidence>
<sequence>MPKVSSQQVLELALEVGRIILQSGGTTNRVELMMKKVCNCFGYPETESYVTPTGIFISIKDENGNIFTSIKRIENRRIDLGKITRISTMVNCMEVKPLSEQELQEQLVNFTNELRKIDNENPWSPWIRDICGGATSGFFCLLFGGSWAEFAVAFFIGAVVTFGLKYLEKLAFNNFLLNAIAAALIVMLAKTLDIFIPYIRLDNIIIGGIMLLVPGLSITNAIRDTMSGDLVAGTARAVEALFITVGIVAGSASMLKIWSMWGY</sequence>
<keyword evidence="2" id="KW-1003">Cell membrane</keyword>
<feature type="transmembrane region" description="Helical" evidence="7">
    <location>
        <begin position="201"/>
        <end position="220"/>
    </location>
</feature>
<dbReference type="OrthoDB" id="9813917at2"/>
<evidence type="ECO:0000256" key="7">
    <source>
        <dbReference type="SAM" id="Phobius"/>
    </source>
</evidence>
<evidence type="ECO:0000256" key="3">
    <source>
        <dbReference type="ARBA" id="ARBA00022692"/>
    </source>
</evidence>
<dbReference type="GO" id="GO:0005886">
    <property type="term" value="C:plasma membrane"/>
    <property type="evidence" value="ECO:0007669"/>
    <property type="project" value="UniProtKB-SubCell"/>
</dbReference>
<keyword evidence="4 7" id="KW-1133">Transmembrane helix</keyword>
<feature type="domain" description="Threonine/serine exporter-like N-terminal" evidence="8">
    <location>
        <begin position="12"/>
        <end position="257"/>
    </location>
</feature>
<dbReference type="GO" id="GO:0015744">
    <property type="term" value="P:succinate transport"/>
    <property type="evidence" value="ECO:0007669"/>
    <property type="project" value="TreeGrafter"/>
</dbReference>
<dbReference type="InterPro" id="IPR010619">
    <property type="entry name" value="ThrE-like_N"/>
</dbReference>
<dbReference type="KEGG" id="caci:CLOAM0392"/>
<feature type="transmembrane region" description="Helical" evidence="7">
    <location>
        <begin position="170"/>
        <end position="189"/>
    </location>
</feature>
<evidence type="ECO:0000256" key="2">
    <source>
        <dbReference type="ARBA" id="ARBA00022475"/>
    </source>
</evidence>
<keyword evidence="5 7" id="KW-0472">Membrane</keyword>
<proteinExistence type="inferred from homology"/>
<reference evidence="9 10" key="1">
    <citation type="journal article" date="2008" name="J. Bacteriol.">
        <title>'Candidatus Cloacamonas acidaminovorans': genome sequence reconstruction provides a first glimpse of a new bacterial division.</title>
        <authorList>
            <person name="Pelletier E."/>
            <person name="Kreimeyer A."/>
            <person name="Bocs S."/>
            <person name="Rouy Z."/>
            <person name="Gyapay G."/>
            <person name="Chouari R."/>
            <person name="Riviere D."/>
            <person name="Ganesan A."/>
            <person name="Daegelen P."/>
            <person name="Sghir A."/>
            <person name="Cohen G.N."/>
            <person name="Medigue C."/>
            <person name="Weissenbach J."/>
            <person name="Le Paslier D."/>
        </authorList>
    </citation>
    <scope>NUCLEOTIDE SEQUENCE [LARGE SCALE GENOMIC DNA]</scope>
    <source>
        <strain evidence="10">Evry</strain>
    </source>
</reference>
<name>B0VG72_CLOAI</name>
<feature type="transmembrane region" description="Helical" evidence="7">
    <location>
        <begin position="240"/>
        <end position="258"/>
    </location>
</feature>
<evidence type="ECO:0000256" key="4">
    <source>
        <dbReference type="ARBA" id="ARBA00022989"/>
    </source>
</evidence>
<evidence type="ECO:0000256" key="1">
    <source>
        <dbReference type="ARBA" id="ARBA00004651"/>
    </source>
</evidence>
<comment type="similarity">
    <text evidence="6">Belongs to the ThrE exporter (TC 2.A.79) family.</text>
</comment>
<keyword evidence="10" id="KW-1185">Reference proteome</keyword>
<keyword evidence="3 7" id="KW-0812">Transmembrane</keyword>
<dbReference type="HOGENOM" id="CLU_070277_0_0_0"/>
<dbReference type="EMBL" id="CU466930">
    <property type="protein sequence ID" value="CAO80295.1"/>
    <property type="molecule type" value="Genomic_DNA"/>
</dbReference>
<dbReference type="PANTHER" id="PTHR34390">
    <property type="entry name" value="UPF0442 PROTEIN YJJB-RELATED"/>
    <property type="match status" value="1"/>
</dbReference>
<feature type="transmembrane region" description="Helical" evidence="7">
    <location>
        <begin position="138"/>
        <end position="164"/>
    </location>
</feature>
<dbReference type="Pfam" id="PF06738">
    <property type="entry name" value="ThrE"/>
    <property type="match status" value="1"/>
</dbReference>
<comment type="subcellular location">
    <subcellularLocation>
        <location evidence="1">Cell membrane</location>
        <topology evidence="1">Multi-pass membrane protein</topology>
    </subcellularLocation>
</comment>
<evidence type="ECO:0000313" key="9">
    <source>
        <dbReference type="EMBL" id="CAO80295.1"/>
    </source>
</evidence>
<dbReference type="AlphaFoldDB" id="B0VG72"/>
<evidence type="ECO:0000256" key="5">
    <source>
        <dbReference type="ARBA" id="ARBA00023136"/>
    </source>
</evidence>
<evidence type="ECO:0000259" key="8">
    <source>
        <dbReference type="Pfam" id="PF06738"/>
    </source>
</evidence>
<dbReference type="eggNOG" id="COG2966">
    <property type="taxonomic scope" value="Bacteria"/>
</dbReference>